<gene>
    <name evidence="2" type="ORF">PVAP13_3NG249801</name>
</gene>
<protein>
    <submittedName>
        <fullName evidence="2">Uncharacterized protein</fullName>
    </submittedName>
</protein>
<feature type="region of interest" description="Disordered" evidence="1">
    <location>
        <begin position="1"/>
        <end position="102"/>
    </location>
</feature>
<dbReference type="Proteomes" id="UP000823388">
    <property type="component" value="Chromosome 3N"/>
</dbReference>
<keyword evidence="3" id="KW-1185">Reference proteome</keyword>
<comment type="caution">
    <text evidence="2">The sequence shown here is derived from an EMBL/GenBank/DDBJ whole genome shotgun (WGS) entry which is preliminary data.</text>
</comment>
<organism evidence="2 3">
    <name type="scientific">Panicum virgatum</name>
    <name type="common">Blackwell switchgrass</name>
    <dbReference type="NCBI Taxonomy" id="38727"/>
    <lineage>
        <taxon>Eukaryota</taxon>
        <taxon>Viridiplantae</taxon>
        <taxon>Streptophyta</taxon>
        <taxon>Embryophyta</taxon>
        <taxon>Tracheophyta</taxon>
        <taxon>Spermatophyta</taxon>
        <taxon>Magnoliopsida</taxon>
        <taxon>Liliopsida</taxon>
        <taxon>Poales</taxon>
        <taxon>Poaceae</taxon>
        <taxon>PACMAD clade</taxon>
        <taxon>Panicoideae</taxon>
        <taxon>Panicodae</taxon>
        <taxon>Paniceae</taxon>
        <taxon>Panicinae</taxon>
        <taxon>Panicum</taxon>
        <taxon>Panicum sect. Hiantes</taxon>
    </lineage>
</organism>
<name>A0A8T0U177_PANVG</name>
<evidence type="ECO:0000313" key="3">
    <source>
        <dbReference type="Proteomes" id="UP000823388"/>
    </source>
</evidence>
<accession>A0A8T0U177</accession>
<sequence length="102" mass="9833">MARATAGESQQADCRRGGSGGGPEIPRQAGGPHHRHREGTWASAGLPQEAERVVGEEEGRARGEVPRGGGGQGGSGHPGARGGPGGGPGAPGGPACGGPADR</sequence>
<evidence type="ECO:0000256" key="1">
    <source>
        <dbReference type="SAM" id="MobiDB-lite"/>
    </source>
</evidence>
<feature type="compositionally biased region" description="Gly residues" evidence="1">
    <location>
        <begin position="66"/>
        <end position="96"/>
    </location>
</feature>
<proteinExistence type="predicted"/>
<feature type="compositionally biased region" description="Basic and acidic residues" evidence="1">
    <location>
        <begin position="49"/>
        <end position="65"/>
    </location>
</feature>
<dbReference type="EMBL" id="CM029042">
    <property type="protein sequence ID" value="KAG2616730.1"/>
    <property type="molecule type" value="Genomic_DNA"/>
</dbReference>
<reference evidence="2" key="1">
    <citation type="submission" date="2020-05" db="EMBL/GenBank/DDBJ databases">
        <title>WGS assembly of Panicum virgatum.</title>
        <authorList>
            <person name="Lovell J.T."/>
            <person name="Jenkins J."/>
            <person name="Shu S."/>
            <person name="Juenger T.E."/>
            <person name="Schmutz J."/>
        </authorList>
    </citation>
    <scope>NUCLEOTIDE SEQUENCE</scope>
    <source>
        <strain evidence="2">AP13</strain>
    </source>
</reference>
<evidence type="ECO:0000313" key="2">
    <source>
        <dbReference type="EMBL" id="KAG2616730.1"/>
    </source>
</evidence>
<dbReference type="AlphaFoldDB" id="A0A8T0U177"/>